<keyword evidence="4" id="KW-0547">Nucleotide-binding</keyword>
<evidence type="ECO:0000259" key="7">
    <source>
        <dbReference type="PROSITE" id="PS50893"/>
    </source>
</evidence>
<dbReference type="AlphaFoldDB" id="A0A6J7JGD1"/>
<dbReference type="PROSITE" id="PS00211">
    <property type="entry name" value="ABC_TRANSPORTER_1"/>
    <property type="match status" value="1"/>
</dbReference>
<keyword evidence="2" id="KW-0813">Transport</keyword>
<protein>
    <submittedName>
        <fullName evidence="8">Unannotated protein</fullName>
    </submittedName>
</protein>
<evidence type="ECO:0000256" key="5">
    <source>
        <dbReference type="ARBA" id="ARBA00022840"/>
    </source>
</evidence>
<dbReference type="GO" id="GO:0005524">
    <property type="term" value="F:ATP binding"/>
    <property type="evidence" value="ECO:0007669"/>
    <property type="project" value="UniProtKB-KW"/>
</dbReference>
<feature type="domain" description="ABC transporter" evidence="7">
    <location>
        <begin position="11"/>
        <end position="259"/>
    </location>
</feature>
<evidence type="ECO:0000256" key="6">
    <source>
        <dbReference type="ARBA" id="ARBA00023136"/>
    </source>
</evidence>
<keyword evidence="6" id="KW-0472">Membrane</keyword>
<proteinExistence type="predicted"/>
<evidence type="ECO:0000256" key="2">
    <source>
        <dbReference type="ARBA" id="ARBA00022448"/>
    </source>
</evidence>
<dbReference type="PROSITE" id="PS50893">
    <property type="entry name" value="ABC_TRANSPORTER_2"/>
    <property type="match status" value="1"/>
</dbReference>
<accession>A0A6J7JGD1</accession>
<dbReference type="GO" id="GO:0016887">
    <property type="term" value="F:ATP hydrolysis activity"/>
    <property type="evidence" value="ECO:0007669"/>
    <property type="project" value="InterPro"/>
</dbReference>
<dbReference type="InterPro" id="IPR017871">
    <property type="entry name" value="ABC_transporter-like_CS"/>
</dbReference>
<evidence type="ECO:0000313" key="8">
    <source>
        <dbReference type="EMBL" id="CAB4941711.1"/>
    </source>
</evidence>
<evidence type="ECO:0000256" key="1">
    <source>
        <dbReference type="ARBA" id="ARBA00004202"/>
    </source>
</evidence>
<comment type="subcellular location">
    <subcellularLocation>
        <location evidence="1">Cell membrane</location>
        <topology evidence="1">Peripheral membrane protein</topology>
    </subcellularLocation>
</comment>
<gene>
    <name evidence="8" type="ORF">UFOPK3773_00900</name>
</gene>
<dbReference type="InterPro" id="IPR003593">
    <property type="entry name" value="AAA+_ATPase"/>
</dbReference>
<dbReference type="InterPro" id="IPR003439">
    <property type="entry name" value="ABC_transporter-like_ATP-bd"/>
</dbReference>
<keyword evidence="5" id="KW-0067">ATP-binding</keyword>
<dbReference type="SUPFAM" id="SSF52540">
    <property type="entry name" value="P-loop containing nucleoside triphosphate hydrolases"/>
    <property type="match status" value="1"/>
</dbReference>
<dbReference type="PANTHER" id="PTHR43297:SF2">
    <property type="entry name" value="DIPEPTIDE TRANSPORT ATP-BINDING PROTEIN DPPD"/>
    <property type="match status" value="1"/>
</dbReference>
<dbReference type="Gene3D" id="3.40.50.300">
    <property type="entry name" value="P-loop containing nucleotide triphosphate hydrolases"/>
    <property type="match status" value="1"/>
</dbReference>
<dbReference type="InterPro" id="IPR013563">
    <property type="entry name" value="Oligopep_ABC_C"/>
</dbReference>
<dbReference type="EMBL" id="CAFBNF010000083">
    <property type="protein sequence ID" value="CAB4941711.1"/>
    <property type="molecule type" value="Genomic_DNA"/>
</dbReference>
<dbReference type="FunFam" id="3.40.50.300:FF:000016">
    <property type="entry name" value="Oligopeptide ABC transporter ATP-binding component"/>
    <property type="match status" value="1"/>
</dbReference>
<evidence type="ECO:0000256" key="3">
    <source>
        <dbReference type="ARBA" id="ARBA00022475"/>
    </source>
</evidence>
<dbReference type="GO" id="GO:0005886">
    <property type="term" value="C:plasma membrane"/>
    <property type="evidence" value="ECO:0007669"/>
    <property type="project" value="UniProtKB-SubCell"/>
</dbReference>
<dbReference type="CDD" id="cd03257">
    <property type="entry name" value="ABC_NikE_OppD_transporters"/>
    <property type="match status" value="1"/>
</dbReference>
<evidence type="ECO:0000256" key="4">
    <source>
        <dbReference type="ARBA" id="ARBA00022741"/>
    </source>
</evidence>
<dbReference type="NCBIfam" id="TIGR01727">
    <property type="entry name" value="oligo_HPY"/>
    <property type="match status" value="1"/>
</dbReference>
<dbReference type="SMART" id="SM00382">
    <property type="entry name" value="AAA"/>
    <property type="match status" value="1"/>
</dbReference>
<sequence length="343" mass="36978">MSEATEPLLDVRNLRVSFRTRTGLVTAVDGISFTVGRGDVVGLVGESGSGKSVSMLSVLGLIDNPNCVIEGQALFHGRDLLTMSDDELRAVRGAEIAMIFQDPMTSLTPVYTAGWHISEQIRAHEKVSKRAAHDRAVQLLTAVGIPNAAERVNAYPHEFSGGMRQRVVIAMALSCNPSLLIADEPTTALDVTIQAQILDLLQGLQREFGSSIVLITHDMGVVSQVSDRVMVMYGGRLAEAGPRREVMRTPLHPYTWGLMASIPPTDGSKVARLAAIPGAPISPSDPDRDHCLFSARCAFASDVCRPEPLLVEHIPGHADSCVLPFGERSELRRRATQAVEVAT</sequence>
<dbReference type="InterPro" id="IPR027417">
    <property type="entry name" value="P-loop_NTPase"/>
</dbReference>
<dbReference type="InterPro" id="IPR050388">
    <property type="entry name" value="ABC_Ni/Peptide_Import"/>
</dbReference>
<name>A0A6J7JGD1_9ZZZZ</name>
<reference evidence="8" key="1">
    <citation type="submission" date="2020-05" db="EMBL/GenBank/DDBJ databases">
        <authorList>
            <person name="Chiriac C."/>
            <person name="Salcher M."/>
            <person name="Ghai R."/>
            <person name="Kavagutti S V."/>
        </authorList>
    </citation>
    <scope>NUCLEOTIDE SEQUENCE</scope>
</reference>
<dbReference type="GO" id="GO:0015833">
    <property type="term" value="P:peptide transport"/>
    <property type="evidence" value="ECO:0007669"/>
    <property type="project" value="InterPro"/>
</dbReference>
<dbReference type="PANTHER" id="PTHR43297">
    <property type="entry name" value="OLIGOPEPTIDE TRANSPORT ATP-BINDING PROTEIN APPD"/>
    <property type="match status" value="1"/>
</dbReference>
<organism evidence="8">
    <name type="scientific">freshwater metagenome</name>
    <dbReference type="NCBI Taxonomy" id="449393"/>
    <lineage>
        <taxon>unclassified sequences</taxon>
        <taxon>metagenomes</taxon>
        <taxon>ecological metagenomes</taxon>
    </lineage>
</organism>
<keyword evidence="3" id="KW-1003">Cell membrane</keyword>
<dbReference type="Pfam" id="PF08352">
    <property type="entry name" value="oligo_HPY"/>
    <property type="match status" value="1"/>
</dbReference>
<dbReference type="Pfam" id="PF00005">
    <property type="entry name" value="ABC_tran"/>
    <property type="match status" value="1"/>
</dbReference>